<sequence>MAKKPENETTDEMLQEPTDTAGITETQPEVQEVLQVNAQDNAQANAQDNAQAVSDEPAQAEFTPRAVFVRLRDMHPHDSYGRAGYRFNKTDEVEILVSDLTEEQVLALNDDPWLECHFAV</sequence>
<evidence type="ECO:0008006" key="3">
    <source>
        <dbReference type="Google" id="ProtNLM"/>
    </source>
</evidence>
<dbReference type="SUPFAM" id="SSF160059">
    <property type="entry name" value="PriA/YqbF domain"/>
    <property type="match status" value="1"/>
</dbReference>
<evidence type="ECO:0000256" key="1">
    <source>
        <dbReference type="SAM" id="MobiDB-lite"/>
    </source>
</evidence>
<evidence type="ECO:0000313" key="2">
    <source>
        <dbReference type="EMBL" id="DAD66018.1"/>
    </source>
</evidence>
<name>A0A8S5L8D0_9CAUD</name>
<proteinExistence type="predicted"/>
<organism evidence="2">
    <name type="scientific">Myoviridae sp. ctKHS5</name>
    <dbReference type="NCBI Taxonomy" id="2823541"/>
    <lineage>
        <taxon>Viruses</taxon>
        <taxon>Duplodnaviria</taxon>
        <taxon>Heunggongvirae</taxon>
        <taxon>Uroviricota</taxon>
        <taxon>Caudoviricetes</taxon>
    </lineage>
</organism>
<feature type="compositionally biased region" description="Polar residues" evidence="1">
    <location>
        <begin position="17"/>
        <end position="27"/>
    </location>
</feature>
<feature type="region of interest" description="Disordered" evidence="1">
    <location>
        <begin position="1"/>
        <end position="27"/>
    </location>
</feature>
<protein>
    <recommendedName>
        <fullName evidence="3">Mu-like prophage FluMu N-terminal domain-containing protein</fullName>
    </recommendedName>
</protein>
<dbReference type="EMBL" id="BK014652">
    <property type="protein sequence ID" value="DAD66018.1"/>
    <property type="molecule type" value="Genomic_DNA"/>
</dbReference>
<reference evidence="2" key="1">
    <citation type="journal article" date="2021" name="Proc. Natl. Acad. Sci. U.S.A.">
        <title>A Catalog of Tens of Thousands of Viruses from Human Metagenomes Reveals Hidden Associations with Chronic Diseases.</title>
        <authorList>
            <person name="Tisza M.J."/>
            <person name="Buck C.B."/>
        </authorList>
    </citation>
    <scope>NUCLEOTIDE SEQUENCE</scope>
    <source>
        <strain evidence="2">CtKHS5</strain>
    </source>
</reference>
<accession>A0A8S5L8D0</accession>
<feature type="compositionally biased region" description="Low complexity" evidence="1">
    <location>
        <begin position="39"/>
        <end position="52"/>
    </location>
</feature>
<feature type="region of interest" description="Disordered" evidence="1">
    <location>
        <begin position="39"/>
        <end position="59"/>
    </location>
</feature>